<dbReference type="InterPro" id="IPR011854">
    <property type="entry name" value="HypE"/>
</dbReference>
<dbReference type="InterPro" id="IPR036921">
    <property type="entry name" value="PurM-like_N_sf"/>
</dbReference>
<name>A0A347ZTR7_9CHLR</name>
<dbReference type="PANTHER" id="PTHR30303:SF0">
    <property type="entry name" value="CARBAMOYL DEHYDRATASE HYPE"/>
    <property type="match status" value="1"/>
</dbReference>
<dbReference type="EMBL" id="QUMS01000001">
    <property type="protein sequence ID" value="REG10721.1"/>
    <property type="molecule type" value="Genomic_DNA"/>
</dbReference>
<accession>A0A347ZTR7</accession>
<organism evidence="4 5">
    <name type="scientific">Pelolinea submarina</name>
    <dbReference type="NCBI Taxonomy" id="913107"/>
    <lineage>
        <taxon>Bacteria</taxon>
        <taxon>Bacillati</taxon>
        <taxon>Chloroflexota</taxon>
        <taxon>Anaerolineae</taxon>
        <taxon>Anaerolineales</taxon>
        <taxon>Anaerolineaceae</taxon>
        <taxon>Pelolinea</taxon>
    </lineage>
</organism>
<dbReference type="InterPro" id="IPR016188">
    <property type="entry name" value="PurM-like_N"/>
</dbReference>
<feature type="domain" description="PurM-like C-terminal" evidence="3">
    <location>
        <begin position="182"/>
        <end position="327"/>
    </location>
</feature>
<dbReference type="Gene3D" id="3.30.1330.10">
    <property type="entry name" value="PurM-like, N-terminal domain"/>
    <property type="match status" value="1"/>
</dbReference>
<gene>
    <name evidence="4" type="ORF">DFR64_0581</name>
</gene>
<dbReference type="InterPro" id="IPR010918">
    <property type="entry name" value="PurM-like_C_dom"/>
</dbReference>
<feature type="domain" description="PurM-like N-terminal" evidence="2">
    <location>
        <begin position="57"/>
        <end position="170"/>
    </location>
</feature>
<dbReference type="SUPFAM" id="SSF56042">
    <property type="entry name" value="PurM C-terminal domain-like"/>
    <property type="match status" value="1"/>
</dbReference>
<dbReference type="RefSeq" id="WP_116223885.1">
    <property type="nucleotide sequence ID" value="NZ_AP018437.1"/>
</dbReference>
<sequence length="358" mass="37657">MTEQNTPKFDQLLCPLPLPYKDKVVMSHGSGGSMTKALITEIFQQHFSNAILDQENDFAALPLEGKDMRVVVSTDGHIVSPIFFPGGDIGRLAVSGTVNDVAMSGGQVKYLTASFILEEGFSLADLERIAQSMQDAAAEAGVSIVAGDTKVAEKGKADGIFISTSGVGFVDASVQIGGAQAKPGDTVIVSGSMGDHGIAVLAARNQLGFTTTIQSDVAPLNGLIRAALQAAPSIHVLRDPTRGGLATTLNEIALQSQMDIHLEETAIPVKREVRAACEMLGFDPLYVANEGKVIVILPERQAQAALDALHAHPFGKDAVVIGHVETPSGNTPRVSMHTLIGGTRIVDMLSGEMLPRIC</sequence>
<dbReference type="Gene3D" id="3.90.650.10">
    <property type="entry name" value="PurM-like C-terminal domain"/>
    <property type="match status" value="1"/>
</dbReference>
<comment type="similarity">
    <text evidence="1">Belongs to the HypE family.</text>
</comment>
<evidence type="ECO:0000259" key="2">
    <source>
        <dbReference type="Pfam" id="PF00586"/>
    </source>
</evidence>
<protein>
    <submittedName>
        <fullName evidence="4">Hydrogenase maturation carbamoyl dehydratase HypE</fullName>
    </submittedName>
</protein>
<dbReference type="OrthoDB" id="9801934at2"/>
<keyword evidence="5" id="KW-1185">Reference proteome</keyword>
<evidence type="ECO:0000259" key="3">
    <source>
        <dbReference type="Pfam" id="PF02769"/>
    </source>
</evidence>
<dbReference type="NCBIfam" id="TIGR02124">
    <property type="entry name" value="hypE"/>
    <property type="match status" value="1"/>
</dbReference>
<evidence type="ECO:0000256" key="1">
    <source>
        <dbReference type="ARBA" id="ARBA00006243"/>
    </source>
</evidence>
<reference evidence="4 5" key="1">
    <citation type="submission" date="2018-08" db="EMBL/GenBank/DDBJ databases">
        <title>Genomic Encyclopedia of Type Strains, Phase IV (KMG-IV): sequencing the most valuable type-strain genomes for metagenomic binning, comparative biology and taxonomic classification.</title>
        <authorList>
            <person name="Goeker M."/>
        </authorList>
    </citation>
    <scope>NUCLEOTIDE SEQUENCE [LARGE SCALE GENOMIC DNA]</scope>
    <source>
        <strain evidence="4 5">DSM 23923</strain>
    </source>
</reference>
<dbReference type="Pfam" id="PF00586">
    <property type="entry name" value="AIRS"/>
    <property type="match status" value="1"/>
</dbReference>
<dbReference type="PANTHER" id="PTHR30303">
    <property type="entry name" value="HYDROGENASE ISOENZYMES FORMATION PROTEIN HYPE"/>
    <property type="match status" value="1"/>
</dbReference>
<dbReference type="Proteomes" id="UP000256388">
    <property type="component" value="Unassembled WGS sequence"/>
</dbReference>
<evidence type="ECO:0000313" key="5">
    <source>
        <dbReference type="Proteomes" id="UP000256388"/>
    </source>
</evidence>
<dbReference type="CDD" id="cd02197">
    <property type="entry name" value="HypE"/>
    <property type="match status" value="1"/>
</dbReference>
<dbReference type="AlphaFoldDB" id="A0A347ZTR7"/>
<dbReference type="GO" id="GO:0051604">
    <property type="term" value="P:protein maturation"/>
    <property type="evidence" value="ECO:0007669"/>
    <property type="project" value="TreeGrafter"/>
</dbReference>
<dbReference type="PIRSF" id="PIRSF005644">
    <property type="entry name" value="Hdrgns_mtr_HypE"/>
    <property type="match status" value="1"/>
</dbReference>
<comment type="caution">
    <text evidence="4">The sequence shown here is derived from an EMBL/GenBank/DDBJ whole genome shotgun (WGS) entry which is preliminary data.</text>
</comment>
<dbReference type="SUPFAM" id="SSF55326">
    <property type="entry name" value="PurM N-terminal domain-like"/>
    <property type="match status" value="1"/>
</dbReference>
<dbReference type="InterPro" id="IPR036676">
    <property type="entry name" value="PurM-like_C_sf"/>
</dbReference>
<proteinExistence type="inferred from homology"/>
<dbReference type="Pfam" id="PF02769">
    <property type="entry name" value="AIRS_C"/>
    <property type="match status" value="1"/>
</dbReference>
<evidence type="ECO:0000313" key="4">
    <source>
        <dbReference type="EMBL" id="REG10721.1"/>
    </source>
</evidence>